<keyword evidence="3 8" id="KW-0436">Ligase</keyword>
<dbReference type="Proteomes" id="UP000245216">
    <property type="component" value="Unassembled WGS sequence"/>
</dbReference>
<dbReference type="InterPro" id="IPR006334">
    <property type="entry name" value="Glut_cys_ligase"/>
</dbReference>
<organism evidence="11 12">
    <name type="scientific">Alcaligenes faecalis</name>
    <dbReference type="NCBI Taxonomy" id="511"/>
    <lineage>
        <taxon>Bacteria</taxon>
        <taxon>Pseudomonadati</taxon>
        <taxon>Pseudomonadota</taxon>
        <taxon>Betaproteobacteria</taxon>
        <taxon>Burkholderiales</taxon>
        <taxon>Alcaligenaceae</taxon>
        <taxon>Alcaligenes</taxon>
    </lineage>
</organism>
<sequence>MNTSHERRLALQQNPEILKGILRGIEKEGLRVDALGQLANTPHPQAIGSALTNGHITTDYAEALLELITEPQARVEDVLQELSDIHTFVASKLDQEIIWNQSMPALLPAEKDIAIAWYGKSNTGMLKHVYRRGLAERYGKPMQCIAGVHYNFSLPDGIWPLLNVCGDNLQDQRSNGYLALIRNFTRYSWLLMYLFGASPVLDANFLQGRNNNLDKIDEDTLTMPWATSLRMSDLGYHNKEAQAELQLCYNDLDTFVMRMYHAAVTPWPDYEKLGTHRDGEWIQLNTHILQIENEYYSSIRPKRTTQRSERPATALAQRGVEYIEVRCLDIDPESPTGISEQTCRFLDTFLLFCTIQDSPFFPDGGYCQDSKNNFATVVREGRRPGLMLTNQQKQSVKLQDWGHEILESLLPYAHMLDQALNTQGHTEAVQAQIRKLENPELTPSAQLLSRLRDTGLSFHDYALQRSREHHETLLAHPLPADKQAAFEQQAKDSLQAQIDIEAQDQESFEDYVQRYERNLIPPEVENS</sequence>
<comment type="catalytic activity">
    <reaction evidence="7 8 9">
        <text>L-cysteine + L-glutamate + ATP = gamma-L-glutamyl-L-cysteine + ADP + phosphate + H(+)</text>
        <dbReference type="Rhea" id="RHEA:13285"/>
        <dbReference type="ChEBI" id="CHEBI:15378"/>
        <dbReference type="ChEBI" id="CHEBI:29985"/>
        <dbReference type="ChEBI" id="CHEBI:30616"/>
        <dbReference type="ChEBI" id="CHEBI:35235"/>
        <dbReference type="ChEBI" id="CHEBI:43474"/>
        <dbReference type="ChEBI" id="CHEBI:58173"/>
        <dbReference type="ChEBI" id="CHEBI:456216"/>
        <dbReference type="EC" id="6.3.2.2"/>
    </reaction>
</comment>
<evidence type="ECO:0000256" key="3">
    <source>
        <dbReference type="ARBA" id="ARBA00022598"/>
    </source>
</evidence>
<reference evidence="11 12" key="1">
    <citation type="submission" date="2018-05" db="EMBL/GenBank/DDBJ databases">
        <title>Genome Sequence of an Efficient Indole-Degrading Bacterium, Alcaligenes sp.YBY.</title>
        <authorList>
            <person name="Yang B."/>
        </authorList>
    </citation>
    <scope>NUCLEOTIDE SEQUENCE [LARGE SCALE GENOMIC DNA]</scope>
    <source>
        <strain evidence="11 12">YBY</strain>
    </source>
</reference>
<protein>
    <recommendedName>
        <fullName evidence="8">Glutamate--cysteine ligase</fullName>
        <ecNumber evidence="8">6.3.2.2</ecNumber>
    </recommendedName>
    <alternativeName>
        <fullName evidence="8">Gamma-ECS</fullName>
        <shortName evidence="8">GCS</shortName>
    </alternativeName>
    <alternativeName>
        <fullName evidence="8">Gamma-glutamylcysteine synthetase</fullName>
    </alternativeName>
</protein>
<dbReference type="GeneID" id="29370107"/>
<accession>A0A2U2BLZ0</accession>
<dbReference type="Gene3D" id="3.30.590.20">
    <property type="match status" value="1"/>
</dbReference>
<comment type="pathway">
    <text evidence="1 8 9">Sulfur metabolism; glutathione biosynthesis; glutathione from L-cysteine and L-glutamate: step 1/2.</text>
</comment>
<dbReference type="KEGG" id="afa:UZ73_08780"/>
<dbReference type="GO" id="GO:0005829">
    <property type="term" value="C:cytosol"/>
    <property type="evidence" value="ECO:0007669"/>
    <property type="project" value="TreeGrafter"/>
</dbReference>
<reference evidence="11 12" key="2">
    <citation type="submission" date="2018-05" db="EMBL/GenBank/DDBJ databases">
        <authorList>
            <person name="Lanie J.A."/>
            <person name="Ng W.-L."/>
            <person name="Kazmierczak K.M."/>
            <person name="Andrzejewski T.M."/>
            <person name="Davidsen T.M."/>
            <person name="Wayne K.J."/>
            <person name="Tettelin H."/>
            <person name="Glass J.I."/>
            <person name="Rusch D."/>
            <person name="Podicherti R."/>
            <person name="Tsui H.-C.T."/>
            <person name="Winkler M.E."/>
        </authorList>
    </citation>
    <scope>NUCLEOTIDE SEQUENCE [LARGE SCALE GENOMIC DNA]</scope>
    <source>
        <strain evidence="11 12">YBY</strain>
    </source>
</reference>
<dbReference type="UniPathway" id="UPA00142">
    <property type="reaction ID" value="UER00209"/>
</dbReference>
<dbReference type="InterPro" id="IPR014746">
    <property type="entry name" value="Gln_synth/guanido_kin_cat_dom"/>
</dbReference>
<evidence type="ECO:0000256" key="6">
    <source>
        <dbReference type="ARBA" id="ARBA00022840"/>
    </source>
</evidence>
<dbReference type="GO" id="GO:0006750">
    <property type="term" value="P:glutathione biosynthetic process"/>
    <property type="evidence" value="ECO:0007669"/>
    <property type="project" value="UniProtKB-UniRule"/>
</dbReference>
<evidence type="ECO:0000256" key="1">
    <source>
        <dbReference type="ARBA" id="ARBA00005006"/>
    </source>
</evidence>
<evidence type="ECO:0000256" key="8">
    <source>
        <dbReference type="HAMAP-Rule" id="MF_00578"/>
    </source>
</evidence>
<evidence type="ECO:0000256" key="7">
    <source>
        <dbReference type="ARBA" id="ARBA00048819"/>
    </source>
</evidence>
<dbReference type="PANTHER" id="PTHR38761">
    <property type="entry name" value="GLUTAMATE--CYSTEINE LIGASE"/>
    <property type="match status" value="1"/>
</dbReference>
<dbReference type="PANTHER" id="PTHR38761:SF1">
    <property type="entry name" value="GLUTAMATE--CYSTEINE LIGASE"/>
    <property type="match status" value="1"/>
</dbReference>
<dbReference type="AlphaFoldDB" id="A0A2U2BLZ0"/>
<dbReference type="GO" id="GO:0005524">
    <property type="term" value="F:ATP binding"/>
    <property type="evidence" value="ECO:0007669"/>
    <property type="project" value="UniProtKB-KW"/>
</dbReference>
<dbReference type="STRING" id="511.UZ73_08780"/>
<dbReference type="GO" id="GO:0004357">
    <property type="term" value="F:glutamate-cysteine ligase activity"/>
    <property type="evidence" value="ECO:0007669"/>
    <property type="project" value="UniProtKB-UniRule"/>
</dbReference>
<evidence type="ECO:0000256" key="2">
    <source>
        <dbReference type="ARBA" id="ARBA00008772"/>
    </source>
</evidence>
<dbReference type="InterPro" id="IPR007370">
    <property type="entry name" value="Glu_cys_ligase"/>
</dbReference>
<dbReference type="GO" id="GO:0046872">
    <property type="term" value="F:metal ion binding"/>
    <property type="evidence" value="ECO:0007669"/>
    <property type="project" value="TreeGrafter"/>
</dbReference>
<dbReference type="RefSeq" id="WP_045930706.1">
    <property type="nucleotide sequence ID" value="NZ_CAXOJJ010000038.1"/>
</dbReference>
<evidence type="ECO:0000256" key="4">
    <source>
        <dbReference type="ARBA" id="ARBA00022684"/>
    </source>
</evidence>
<evidence type="ECO:0000313" key="11">
    <source>
        <dbReference type="EMBL" id="PWE14999.1"/>
    </source>
</evidence>
<dbReference type="EMBL" id="QEXO01000002">
    <property type="protein sequence ID" value="PWE14999.1"/>
    <property type="molecule type" value="Genomic_DNA"/>
</dbReference>
<feature type="domain" description="Glutamate--cysteine ligase" evidence="10">
    <location>
        <begin position="9"/>
        <end position="375"/>
    </location>
</feature>
<comment type="caution">
    <text evidence="11">The sequence shown here is derived from an EMBL/GenBank/DDBJ whole genome shotgun (WGS) entry which is preliminary data.</text>
</comment>
<keyword evidence="6 8" id="KW-0067">ATP-binding</keyword>
<dbReference type="HAMAP" id="MF_00578">
    <property type="entry name" value="Glu_cys_ligase"/>
    <property type="match status" value="1"/>
</dbReference>
<evidence type="ECO:0000256" key="5">
    <source>
        <dbReference type="ARBA" id="ARBA00022741"/>
    </source>
</evidence>
<name>A0A2U2BLZ0_ALCFA</name>
<dbReference type="Pfam" id="PF04262">
    <property type="entry name" value="Glu_cys_ligase"/>
    <property type="match status" value="1"/>
</dbReference>
<evidence type="ECO:0000259" key="10">
    <source>
        <dbReference type="Pfam" id="PF04262"/>
    </source>
</evidence>
<dbReference type="EC" id="6.3.2.2" evidence="8"/>
<dbReference type="NCBIfam" id="TIGR01434">
    <property type="entry name" value="glu_cys_ligase"/>
    <property type="match status" value="1"/>
</dbReference>
<proteinExistence type="inferred from homology"/>
<evidence type="ECO:0000256" key="9">
    <source>
        <dbReference type="RuleBase" id="RU004391"/>
    </source>
</evidence>
<keyword evidence="5 8" id="KW-0547">Nucleotide-binding</keyword>
<keyword evidence="4 8" id="KW-0317">Glutathione biosynthesis</keyword>
<comment type="similarity">
    <text evidence="2 8">Belongs to the glutamate--cysteine ligase type 1 family. Type 1 subfamily.</text>
</comment>
<dbReference type="SUPFAM" id="SSF55931">
    <property type="entry name" value="Glutamine synthetase/guanido kinase"/>
    <property type="match status" value="1"/>
</dbReference>
<evidence type="ECO:0000313" key="12">
    <source>
        <dbReference type="Proteomes" id="UP000245216"/>
    </source>
</evidence>
<gene>
    <name evidence="8" type="primary">gshA</name>
    <name evidence="11" type="ORF">DF183_09995</name>
</gene>